<evidence type="ECO:0000313" key="4">
    <source>
        <dbReference type="EMBL" id="KZT56885.1"/>
    </source>
</evidence>
<proteinExistence type="predicted"/>
<dbReference type="STRING" id="1353952.A0A165FKP0"/>
<dbReference type="EMBL" id="KV423971">
    <property type="protein sequence ID" value="KZT56885.1"/>
    <property type="molecule type" value="Genomic_DNA"/>
</dbReference>
<dbReference type="GO" id="GO:0033553">
    <property type="term" value="C:rDNA heterochromatin"/>
    <property type="evidence" value="ECO:0007669"/>
    <property type="project" value="TreeGrafter"/>
</dbReference>
<dbReference type="InParanoid" id="A0A165FKP0"/>
<evidence type="ECO:0000313" key="5">
    <source>
        <dbReference type="Proteomes" id="UP000076842"/>
    </source>
</evidence>
<evidence type="ECO:0000256" key="1">
    <source>
        <dbReference type="SAM" id="MobiDB-lite"/>
    </source>
</evidence>
<dbReference type="GO" id="GO:0070824">
    <property type="term" value="C:SHREC complex"/>
    <property type="evidence" value="ECO:0007669"/>
    <property type="project" value="InterPro"/>
</dbReference>
<feature type="region of interest" description="Disordered" evidence="1">
    <location>
        <begin position="1"/>
        <end position="37"/>
    </location>
</feature>
<feature type="domain" description="Cryptic loci regulator 2 C-terminal" evidence="2">
    <location>
        <begin position="395"/>
        <end position="538"/>
    </location>
</feature>
<dbReference type="InterPro" id="IPR038986">
    <property type="entry name" value="Clr2"/>
</dbReference>
<protein>
    <recommendedName>
        <fullName evidence="6">Cryptic loci regulator 2 N-terminal domain-containing protein</fullName>
    </recommendedName>
</protein>
<feature type="domain" description="Cryptic loci regulator 2 N-terminal" evidence="3">
    <location>
        <begin position="81"/>
        <end position="148"/>
    </location>
</feature>
<reference evidence="4 5" key="1">
    <citation type="journal article" date="2016" name="Mol. Biol. Evol.">
        <title>Comparative Genomics of Early-Diverging Mushroom-Forming Fungi Provides Insights into the Origins of Lignocellulose Decay Capabilities.</title>
        <authorList>
            <person name="Nagy L.G."/>
            <person name="Riley R."/>
            <person name="Tritt A."/>
            <person name="Adam C."/>
            <person name="Daum C."/>
            <person name="Floudas D."/>
            <person name="Sun H."/>
            <person name="Yadav J.S."/>
            <person name="Pangilinan J."/>
            <person name="Larsson K.H."/>
            <person name="Matsuura K."/>
            <person name="Barry K."/>
            <person name="Labutti K."/>
            <person name="Kuo R."/>
            <person name="Ohm R.A."/>
            <person name="Bhattacharya S.S."/>
            <person name="Shirouzu T."/>
            <person name="Yoshinaga Y."/>
            <person name="Martin F.M."/>
            <person name="Grigoriev I.V."/>
            <person name="Hibbett D.S."/>
        </authorList>
    </citation>
    <scope>NUCLEOTIDE SEQUENCE [LARGE SCALE GENOMIC DNA]</scope>
    <source>
        <strain evidence="4 5">HHB12733</strain>
    </source>
</reference>
<accession>A0A165FKP0</accession>
<dbReference type="OrthoDB" id="2421327at2759"/>
<dbReference type="InterPro" id="IPR018839">
    <property type="entry name" value="Tscrpt-silencing_Clr2_C"/>
</dbReference>
<dbReference type="GO" id="GO:0031934">
    <property type="term" value="C:mating-type region heterochromatin"/>
    <property type="evidence" value="ECO:0007669"/>
    <property type="project" value="TreeGrafter"/>
</dbReference>
<feature type="compositionally biased region" description="Basic and acidic residues" evidence="1">
    <location>
        <begin position="159"/>
        <end position="176"/>
    </location>
</feature>
<dbReference type="PANTHER" id="PTHR38046:SF1">
    <property type="entry name" value="CRYPTIC LOCI REGULATOR 2"/>
    <property type="match status" value="1"/>
</dbReference>
<dbReference type="AlphaFoldDB" id="A0A165FKP0"/>
<organism evidence="4 5">
    <name type="scientific">Calocera cornea HHB12733</name>
    <dbReference type="NCBI Taxonomy" id="1353952"/>
    <lineage>
        <taxon>Eukaryota</taxon>
        <taxon>Fungi</taxon>
        <taxon>Dikarya</taxon>
        <taxon>Basidiomycota</taxon>
        <taxon>Agaricomycotina</taxon>
        <taxon>Dacrymycetes</taxon>
        <taxon>Dacrymycetales</taxon>
        <taxon>Dacrymycetaceae</taxon>
        <taxon>Calocera</taxon>
    </lineage>
</organism>
<dbReference type="Pfam" id="PF10383">
    <property type="entry name" value="Clr2"/>
    <property type="match status" value="1"/>
</dbReference>
<dbReference type="PANTHER" id="PTHR38046">
    <property type="entry name" value="CRYPTIC LOCI REGULATOR 2"/>
    <property type="match status" value="1"/>
</dbReference>
<evidence type="ECO:0000259" key="3">
    <source>
        <dbReference type="Pfam" id="PF16761"/>
    </source>
</evidence>
<name>A0A165FKP0_9BASI</name>
<dbReference type="GO" id="GO:0030466">
    <property type="term" value="P:silent mating-type cassette heterochromatin formation"/>
    <property type="evidence" value="ECO:0007669"/>
    <property type="project" value="TreeGrafter"/>
</dbReference>
<evidence type="ECO:0000259" key="2">
    <source>
        <dbReference type="Pfam" id="PF10383"/>
    </source>
</evidence>
<sequence length="615" mass="69027">MSSSTARLPFDMPMNGILRFPRSDGSPKKRPTVTKENAPPGVLNYMELVPHDDKRNKDWRDKVGNFLMTLLPIDPARHVSYRIAEFPQHYALYSKPRMSGITEQRDDLYLYGSRYVNNFRSPAEFAFHALWLMMDPTLNVSNCECQWCTRTPQKELSRRLGTKVDHYSSGTDKQRSQYDASGFGEAGSDTPMASPVQDPAEEAQSKLRDNPPYRVGEMVWAHLRPPIVGESDDETLQCWPAIVLDVTTRPLWTGTSMDRQPAVKLRLLGVAYVAQVEAFDVLPYHAYALSPGLQSYMSNAKPENIVDASAFHRLSEIQVFPDSQHDQRPRQVTFDRGWPAWLKGLVASWWVRDRWSLSRTISLTAGEAVPPSLRAESRSASATPSGTHQPVAADAIWWGPEQIWVGDVVRLRRSAIVDSTILAFISNGAGGRGLFLKVKKIQARRVDNPRDVWLSGTLYETIPEQDADHSSPGSPTKIETGSGLDVSSLSSLVALPSLPDPLPDSLPDPPLGFKFKSVLSPTNTIFVSLESVAGRYYPYLLFSPVLGAIRKTNPVRPEQLMSLCGHAPGDVWPANLPPMHRERKEMWDELEEEVREFLMPRWKVGARALKAERRT</sequence>
<feature type="region of interest" description="Disordered" evidence="1">
    <location>
        <begin position="159"/>
        <end position="208"/>
    </location>
</feature>
<gene>
    <name evidence="4" type="ORF">CALCODRAFT_555701</name>
</gene>
<evidence type="ECO:0008006" key="6">
    <source>
        <dbReference type="Google" id="ProtNLM"/>
    </source>
</evidence>
<dbReference type="InterPro" id="IPR031915">
    <property type="entry name" value="Clr2_N"/>
</dbReference>
<keyword evidence="5" id="KW-1185">Reference proteome</keyword>
<dbReference type="Pfam" id="PF16761">
    <property type="entry name" value="Clr2_transil"/>
    <property type="match status" value="1"/>
</dbReference>
<dbReference type="Proteomes" id="UP000076842">
    <property type="component" value="Unassembled WGS sequence"/>
</dbReference>